<dbReference type="AlphaFoldDB" id="A0A382B3P7"/>
<evidence type="ECO:0000313" key="10">
    <source>
        <dbReference type="EMBL" id="SVB08368.1"/>
    </source>
</evidence>
<keyword evidence="6 8" id="KW-1133">Transmembrane helix</keyword>
<evidence type="ECO:0000256" key="5">
    <source>
        <dbReference type="ARBA" id="ARBA00022692"/>
    </source>
</evidence>
<evidence type="ECO:0000256" key="8">
    <source>
        <dbReference type="SAM" id="Phobius"/>
    </source>
</evidence>
<dbReference type="PANTHER" id="PTHR43357:SF4">
    <property type="entry name" value="INNER MEMBRANE ABC TRANSPORTER PERMEASE PROTEIN YDCV"/>
    <property type="match status" value="1"/>
</dbReference>
<organism evidence="10">
    <name type="scientific">marine metagenome</name>
    <dbReference type="NCBI Taxonomy" id="408172"/>
    <lineage>
        <taxon>unclassified sequences</taxon>
        <taxon>metagenomes</taxon>
        <taxon>ecological metagenomes</taxon>
    </lineage>
</organism>
<accession>A0A382B3P7</accession>
<dbReference type="InterPro" id="IPR035906">
    <property type="entry name" value="MetI-like_sf"/>
</dbReference>
<feature type="transmembrane region" description="Helical" evidence="8">
    <location>
        <begin position="76"/>
        <end position="98"/>
    </location>
</feature>
<feature type="transmembrane region" description="Helical" evidence="8">
    <location>
        <begin position="104"/>
        <end position="122"/>
    </location>
</feature>
<evidence type="ECO:0000256" key="7">
    <source>
        <dbReference type="ARBA" id="ARBA00023136"/>
    </source>
</evidence>
<evidence type="ECO:0000256" key="3">
    <source>
        <dbReference type="ARBA" id="ARBA00022475"/>
    </source>
</evidence>
<dbReference type="GO" id="GO:0005886">
    <property type="term" value="C:plasma membrane"/>
    <property type="evidence" value="ECO:0007669"/>
    <property type="project" value="UniProtKB-SubCell"/>
</dbReference>
<dbReference type="Gene3D" id="1.10.3720.10">
    <property type="entry name" value="MetI-like"/>
    <property type="match status" value="1"/>
</dbReference>
<dbReference type="InterPro" id="IPR000515">
    <property type="entry name" value="MetI-like"/>
</dbReference>
<dbReference type="EMBL" id="UINC01028051">
    <property type="protein sequence ID" value="SVB08368.1"/>
    <property type="molecule type" value="Genomic_DNA"/>
</dbReference>
<comment type="subcellular location">
    <subcellularLocation>
        <location evidence="1">Cell inner membrane</location>
        <topology evidence="1">Multi-pass membrane protein</topology>
    </subcellularLocation>
</comment>
<evidence type="ECO:0000259" key="9">
    <source>
        <dbReference type="PROSITE" id="PS50928"/>
    </source>
</evidence>
<evidence type="ECO:0000256" key="4">
    <source>
        <dbReference type="ARBA" id="ARBA00022519"/>
    </source>
</evidence>
<feature type="transmembrane region" description="Helical" evidence="8">
    <location>
        <begin position="32"/>
        <end position="55"/>
    </location>
</feature>
<feature type="transmembrane region" description="Helical" evidence="8">
    <location>
        <begin position="5"/>
        <end position="26"/>
    </location>
</feature>
<dbReference type="PROSITE" id="PS50928">
    <property type="entry name" value="ABC_TM1"/>
    <property type="match status" value="1"/>
</dbReference>
<sequence length="170" mass="18462">YSIGLLPFALPPVITALGMLMWWAQFGATGNYWGIALGHGVFLVTLPMVMISLGLESIDQELLEAARTMGANNTTTFRTVVLPMVAPYMVAGFAFAFVLSMNEFIISFFLGQFAVQTLPVKIFSSLRSGYTPTIASVSVMFILLAVIVFGLVARFGDLPRLLGAWAAKDR</sequence>
<reference evidence="10" key="1">
    <citation type="submission" date="2018-05" db="EMBL/GenBank/DDBJ databases">
        <authorList>
            <person name="Lanie J.A."/>
            <person name="Ng W.-L."/>
            <person name="Kazmierczak K.M."/>
            <person name="Andrzejewski T.M."/>
            <person name="Davidsen T.M."/>
            <person name="Wayne K.J."/>
            <person name="Tettelin H."/>
            <person name="Glass J.I."/>
            <person name="Rusch D."/>
            <person name="Podicherti R."/>
            <person name="Tsui H.-C.T."/>
            <person name="Winkler M.E."/>
        </authorList>
    </citation>
    <scope>NUCLEOTIDE SEQUENCE</scope>
</reference>
<proteinExistence type="predicted"/>
<keyword evidence="3" id="KW-1003">Cell membrane</keyword>
<dbReference type="Pfam" id="PF00528">
    <property type="entry name" value="BPD_transp_1"/>
    <property type="match status" value="1"/>
</dbReference>
<evidence type="ECO:0000256" key="6">
    <source>
        <dbReference type="ARBA" id="ARBA00022989"/>
    </source>
</evidence>
<name>A0A382B3P7_9ZZZZ</name>
<keyword evidence="5 8" id="KW-0812">Transmembrane</keyword>
<dbReference type="GO" id="GO:0055085">
    <property type="term" value="P:transmembrane transport"/>
    <property type="evidence" value="ECO:0007669"/>
    <property type="project" value="InterPro"/>
</dbReference>
<evidence type="ECO:0000256" key="2">
    <source>
        <dbReference type="ARBA" id="ARBA00022448"/>
    </source>
</evidence>
<feature type="non-terminal residue" evidence="10">
    <location>
        <position position="1"/>
    </location>
</feature>
<protein>
    <recommendedName>
        <fullName evidence="9">ABC transmembrane type-1 domain-containing protein</fullName>
    </recommendedName>
</protein>
<keyword evidence="7 8" id="KW-0472">Membrane</keyword>
<dbReference type="CDD" id="cd06261">
    <property type="entry name" value="TM_PBP2"/>
    <property type="match status" value="1"/>
</dbReference>
<evidence type="ECO:0000256" key="1">
    <source>
        <dbReference type="ARBA" id="ARBA00004429"/>
    </source>
</evidence>
<gene>
    <name evidence="10" type="ORF">METZ01_LOCUS161222</name>
</gene>
<dbReference type="PANTHER" id="PTHR43357">
    <property type="entry name" value="INNER MEMBRANE ABC TRANSPORTER PERMEASE PROTEIN YDCV"/>
    <property type="match status" value="1"/>
</dbReference>
<feature type="transmembrane region" description="Helical" evidence="8">
    <location>
        <begin position="134"/>
        <end position="155"/>
    </location>
</feature>
<dbReference type="SUPFAM" id="SSF161098">
    <property type="entry name" value="MetI-like"/>
    <property type="match status" value="1"/>
</dbReference>
<keyword evidence="4" id="KW-0997">Cell inner membrane</keyword>
<keyword evidence="2" id="KW-0813">Transport</keyword>
<feature type="domain" description="ABC transmembrane type-1" evidence="9">
    <location>
        <begin position="1"/>
        <end position="152"/>
    </location>
</feature>